<dbReference type="InterPro" id="IPR036852">
    <property type="entry name" value="Peptidase_S8/S53_dom_sf"/>
</dbReference>
<gene>
    <name evidence="1" type="ORF">QQZ08_003658</name>
</gene>
<name>A0ABR1IAD2_9HYPO</name>
<dbReference type="Proteomes" id="UP001498421">
    <property type="component" value="Unassembled WGS sequence"/>
</dbReference>
<reference evidence="1 2" key="1">
    <citation type="journal article" date="2025" name="Microbiol. Resour. Announc.">
        <title>Draft genome sequences for Neonectria magnoliae and Neonectria punicea, canker pathogens of Liriodendron tulipifera and Acer saccharum in West Virginia.</title>
        <authorList>
            <person name="Petronek H.M."/>
            <person name="Kasson M.T."/>
            <person name="Metheny A.M."/>
            <person name="Stauder C.M."/>
            <person name="Lovett B."/>
            <person name="Lynch S.C."/>
            <person name="Garnas J.R."/>
            <person name="Kasson L.R."/>
            <person name="Stajich J.E."/>
        </authorList>
    </citation>
    <scope>NUCLEOTIDE SEQUENCE [LARGE SCALE GENOMIC DNA]</scope>
    <source>
        <strain evidence="1 2">NRRL 64651</strain>
    </source>
</reference>
<accession>A0ABR1IAD2</accession>
<proteinExistence type="predicted"/>
<sequence>MDGVGFCVIGENVESAWRCGDRGEVTAEQKKVTRRQTGTDVATPIAAGILALLLELVYQGPKADRKEGGMFDREVFQRLETYNGVACALRFQSVYSVFTMRTFFLAPAAHSTPLGRIQLGSIIEDPKSPTIAINNANSEQLQKLVAKALEVDESDTSMSFNEGSQFLTNVFSTLLGGFANLNAGAGSQQTSDVSSIYKIDKLKTLTISPSLGELKAVFNEPEIQESIKNSRFRSSVYMITDIRVAYGARVLASTIRSAGGSLHFRSDLTPTSIPVDIGASVEAGKQSRQVISSQISDTTPFVIAYGLRELVYQRKAIKKQKVVKGEIMSAGEGASRVFKVEEDNASDYAADLCEVEEEDPDLPELWGMQVLKSPDVDGSDCQIGFIA</sequence>
<keyword evidence="2" id="KW-1185">Reference proteome</keyword>
<comment type="caution">
    <text evidence="1">The sequence shown here is derived from an EMBL/GenBank/DDBJ whole genome shotgun (WGS) entry which is preliminary data.</text>
</comment>
<evidence type="ECO:0000313" key="2">
    <source>
        <dbReference type="Proteomes" id="UP001498421"/>
    </source>
</evidence>
<organism evidence="1 2">
    <name type="scientific">Neonectria magnoliae</name>
    <dbReference type="NCBI Taxonomy" id="2732573"/>
    <lineage>
        <taxon>Eukaryota</taxon>
        <taxon>Fungi</taxon>
        <taxon>Dikarya</taxon>
        <taxon>Ascomycota</taxon>
        <taxon>Pezizomycotina</taxon>
        <taxon>Sordariomycetes</taxon>
        <taxon>Hypocreomycetidae</taxon>
        <taxon>Hypocreales</taxon>
        <taxon>Nectriaceae</taxon>
        <taxon>Neonectria</taxon>
    </lineage>
</organism>
<protein>
    <submittedName>
        <fullName evidence="1">Uncharacterized protein</fullName>
    </submittedName>
</protein>
<dbReference type="SUPFAM" id="SSF52743">
    <property type="entry name" value="Subtilisin-like"/>
    <property type="match status" value="1"/>
</dbReference>
<evidence type="ECO:0000313" key="1">
    <source>
        <dbReference type="EMBL" id="KAK7429813.1"/>
    </source>
</evidence>
<dbReference type="EMBL" id="JAZAVK010000025">
    <property type="protein sequence ID" value="KAK7429813.1"/>
    <property type="molecule type" value="Genomic_DNA"/>
</dbReference>